<reference evidence="1" key="1">
    <citation type="submission" date="2014-09" db="EMBL/GenBank/DDBJ databases">
        <authorList>
            <person name="Magalhaes I.L.F."/>
            <person name="Oliveira U."/>
            <person name="Santos F.R."/>
            <person name="Vidigal T.H.D.A."/>
            <person name="Brescovit A.D."/>
            <person name="Santos A.J."/>
        </authorList>
    </citation>
    <scope>NUCLEOTIDE SEQUENCE</scope>
    <source>
        <tissue evidence="1">Shoot tissue taken approximately 20 cm above the soil surface</tissue>
    </source>
</reference>
<evidence type="ECO:0000313" key="1">
    <source>
        <dbReference type="EMBL" id="JAD55607.1"/>
    </source>
</evidence>
<organism evidence="1">
    <name type="scientific">Arundo donax</name>
    <name type="common">Giant reed</name>
    <name type="synonym">Donax arundinaceus</name>
    <dbReference type="NCBI Taxonomy" id="35708"/>
    <lineage>
        <taxon>Eukaryota</taxon>
        <taxon>Viridiplantae</taxon>
        <taxon>Streptophyta</taxon>
        <taxon>Embryophyta</taxon>
        <taxon>Tracheophyta</taxon>
        <taxon>Spermatophyta</taxon>
        <taxon>Magnoliopsida</taxon>
        <taxon>Liliopsida</taxon>
        <taxon>Poales</taxon>
        <taxon>Poaceae</taxon>
        <taxon>PACMAD clade</taxon>
        <taxon>Arundinoideae</taxon>
        <taxon>Arundineae</taxon>
        <taxon>Arundo</taxon>
    </lineage>
</organism>
<dbReference type="EMBL" id="GBRH01242288">
    <property type="protein sequence ID" value="JAD55607.1"/>
    <property type="molecule type" value="Transcribed_RNA"/>
</dbReference>
<proteinExistence type="predicted"/>
<accession>A0A0A9B8L9</accession>
<protein>
    <submittedName>
        <fullName evidence="1">Uncharacterized protein</fullName>
    </submittedName>
</protein>
<dbReference type="AlphaFoldDB" id="A0A0A9B8L9"/>
<sequence length="53" mass="6232">MPSRTHSINYKNPNTCTKNEEKKTLLFGCCSIYKPQYLETTVFIATLIRYHSF</sequence>
<reference evidence="1" key="2">
    <citation type="journal article" date="2015" name="Data Brief">
        <title>Shoot transcriptome of the giant reed, Arundo donax.</title>
        <authorList>
            <person name="Barrero R.A."/>
            <person name="Guerrero F.D."/>
            <person name="Moolhuijzen P."/>
            <person name="Goolsby J.A."/>
            <person name="Tidwell J."/>
            <person name="Bellgard S.E."/>
            <person name="Bellgard M.I."/>
        </authorList>
    </citation>
    <scope>NUCLEOTIDE SEQUENCE</scope>
    <source>
        <tissue evidence="1">Shoot tissue taken approximately 20 cm above the soil surface</tissue>
    </source>
</reference>
<name>A0A0A9B8L9_ARUDO</name>